<organism evidence="1 2">
    <name type="scientific">Camellia lanceoleosa</name>
    <dbReference type="NCBI Taxonomy" id="1840588"/>
    <lineage>
        <taxon>Eukaryota</taxon>
        <taxon>Viridiplantae</taxon>
        <taxon>Streptophyta</taxon>
        <taxon>Embryophyta</taxon>
        <taxon>Tracheophyta</taxon>
        <taxon>Spermatophyta</taxon>
        <taxon>Magnoliopsida</taxon>
        <taxon>eudicotyledons</taxon>
        <taxon>Gunneridae</taxon>
        <taxon>Pentapetalae</taxon>
        <taxon>asterids</taxon>
        <taxon>Ericales</taxon>
        <taxon>Theaceae</taxon>
        <taxon>Camellia</taxon>
    </lineage>
</organism>
<reference evidence="1 2" key="1">
    <citation type="journal article" date="2022" name="Plant J.">
        <title>Chromosome-level genome of Camellia lanceoleosa provides a valuable resource for understanding genome evolution and self-incompatibility.</title>
        <authorList>
            <person name="Gong W."/>
            <person name="Xiao S."/>
            <person name="Wang L."/>
            <person name="Liao Z."/>
            <person name="Chang Y."/>
            <person name="Mo W."/>
            <person name="Hu G."/>
            <person name="Li W."/>
            <person name="Zhao G."/>
            <person name="Zhu H."/>
            <person name="Hu X."/>
            <person name="Ji K."/>
            <person name="Xiang X."/>
            <person name="Song Q."/>
            <person name="Yuan D."/>
            <person name="Jin S."/>
            <person name="Zhang L."/>
        </authorList>
    </citation>
    <scope>NUCLEOTIDE SEQUENCE [LARGE SCALE GENOMIC DNA]</scope>
    <source>
        <strain evidence="1">SQ_2022a</strain>
    </source>
</reference>
<keyword evidence="2" id="KW-1185">Reference proteome</keyword>
<keyword evidence="1" id="KW-0560">Oxidoreductase</keyword>
<proteinExistence type="predicted"/>
<name>A0ACC0GGI4_9ERIC</name>
<dbReference type="Proteomes" id="UP001060215">
    <property type="component" value="Chromosome 10"/>
</dbReference>
<evidence type="ECO:0000313" key="1">
    <source>
        <dbReference type="EMBL" id="KAI7998556.1"/>
    </source>
</evidence>
<evidence type="ECO:0000313" key="2">
    <source>
        <dbReference type="Proteomes" id="UP001060215"/>
    </source>
</evidence>
<accession>A0ACC0GGI4</accession>
<protein>
    <submittedName>
        <fullName evidence="1">Peroxidase 28</fullName>
    </submittedName>
</protein>
<dbReference type="EMBL" id="CM045767">
    <property type="protein sequence ID" value="KAI7998556.1"/>
    <property type="molecule type" value="Genomic_DNA"/>
</dbReference>
<comment type="caution">
    <text evidence="1">The sequence shown here is derived from an EMBL/GenBank/DDBJ whole genome shotgun (WGS) entry which is preliminary data.</text>
</comment>
<keyword evidence="1" id="KW-0575">Peroxidase</keyword>
<sequence length="403" mass="44395">MEGRIRVRATIFILCSIFLPLASNARHPLASGARHKHRHGHEHGHGKVARHGFGGVTQLKDLQVGFYGDTCPQVEQIVNEVVTKAYKKDPGVVAGFLRLFFHDCFVHGCDASILLDKTASGEKVEKDSRANGQGMRGLEVIDEVKARIEAECPGIVSCADVLSYATREGSVIAGVPHYDVAAGRRDGLISRETDVAGNIPLPSQPLQNISQLFISKGMTVEDMVVLIGSHSIGIAHCPTFLYRVAQYNPTVKVDPKLTTADANNIRNTCLRPVPFEVLSQTFMPFDPVTPFRMDNIFYKHLLEGKALIESDRLMADDITTKQTVQAMAGNEQNWLEKFADAMARLGMVDVKTGTEGEIRRNCRFVNSVNPQQPGDNNGDSGIGFDKEDEEQFREIIGPNIFVH</sequence>
<gene>
    <name evidence="1" type="ORF">LOK49_LG10G00336</name>
</gene>